<accession>A0A2P7Z0C5</accession>
<evidence type="ECO:0000256" key="8">
    <source>
        <dbReference type="SAM" id="Phobius"/>
    </source>
</evidence>
<proteinExistence type="inferred from homology"/>
<comment type="caution">
    <text evidence="9">The sequence shown here is derived from an EMBL/GenBank/DDBJ whole genome shotgun (WGS) entry which is preliminary data.</text>
</comment>
<dbReference type="PANTHER" id="PTHR43791:SF1">
    <property type="entry name" value="ALLANTOATE PERMEASE"/>
    <property type="match status" value="1"/>
</dbReference>
<keyword evidence="10" id="KW-1185">Reference proteome</keyword>
<evidence type="ECO:0000256" key="4">
    <source>
        <dbReference type="ARBA" id="ARBA00022989"/>
    </source>
</evidence>
<dbReference type="GeneID" id="36564744"/>
<dbReference type="Gene3D" id="1.20.1250.20">
    <property type="entry name" value="MFS general substrate transporter like domains"/>
    <property type="match status" value="2"/>
</dbReference>
<keyword evidence="5 8" id="KW-0472">Membrane</keyword>
<evidence type="ECO:0000256" key="5">
    <source>
        <dbReference type="ARBA" id="ARBA00023136"/>
    </source>
</evidence>
<feature type="transmembrane region" description="Helical" evidence="8">
    <location>
        <begin position="197"/>
        <end position="217"/>
    </location>
</feature>
<comment type="similarity">
    <text evidence="6">Belongs to the major facilitator superfamily. Allantoate permease family.</text>
</comment>
<dbReference type="InterPro" id="IPR036259">
    <property type="entry name" value="MFS_trans_sf"/>
</dbReference>
<feature type="transmembrane region" description="Helical" evidence="8">
    <location>
        <begin position="363"/>
        <end position="383"/>
    </location>
</feature>
<evidence type="ECO:0008006" key="11">
    <source>
        <dbReference type="Google" id="ProtNLM"/>
    </source>
</evidence>
<dbReference type="Proteomes" id="UP000241107">
    <property type="component" value="Unassembled WGS sequence"/>
</dbReference>
<sequence length="514" mass="57680">MPAEKLNRKSNSTDEETQHVKTYKSPVDGKPINIVVSSDELDPYMLHDESVVLDKKTDRRLLWKIDAFVLPLVCILYCVQFMDKLSNSYASIMGLRQDLNMKGDQYSWTGTAFYIGYLAFEFPCAYALQRFPVVTTVSVFIVIWGVILCLHSVTNYAGFIALRTLLGALESSVTPAFVIVTAQWYKKEEVFLRTSIWFSFNGMGLIIGSGAIAYNLFQNMESYSIEAWKLIFIITGVITIALGIAIFLHIPNKPTEAWFLNETDKRNVVERIRANQQGFGNKHFKKYQLIEALTDIKIWLFSLMILSANIPNGGLTNFGSILLNESFGYGVGKSLKMQMIPGAVQLVGCIGFAYMYRFFPNRLFWASSSNGVAIIGVCLLAFAESKEAQFAGYVLFNLIALVMICGLSSFASNVAGHTKKVVGNAMFLIAYCVGNLVGPQTFRQSDAPNYNGAKIAMVVCSVASFVFLLAIWALMLIENRRRDKAKDQEEFARIENHEFADLTDKENPLFRYTI</sequence>
<feature type="region of interest" description="Disordered" evidence="7">
    <location>
        <begin position="1"/>
        <end position="21"/>
    </location>
</feature>
<comment type="subcellular location">
    <subcellularLocation>
        <location evidence="1">Membrane</location>
        <topology evidence="1">Multi-pass membrane protein</topology>
    </subcellularLocation>
</comment>
<dbReference type="GO" id="GO:0016020">
    <property type="term" value="C:membrane"/>
    <property type="evidence" value="ECO:0007669"/>
    <property type="project" value="UniProtKB-SubCell"/>
</dbReference>
<feature type="transmembrane region" description="Helical" evidence="8">
    <location>
        <begin position="390"/>
        <end position="411"/>
    </location>
</feature>
<dbReference type="EMBL" id="PYFQ01000001">
    <property type="protein sequence ID" value="PSK41667.1"/>
    <property type="molecule type" value="Genomic_DNA"/>
</dbReference>
<reference evidence="9 10" key="1">
    <citation type="submission" date="2018-03" db="EMBL/GenBank/DDBJ databases">
        <title>Candida pseudohaemulonii genome assembly and annotation.</title>
        <authorList>
            <person name="Munoz J.F."/>
            <person name="Gade L.G."/>
            <person name="Chow N.A."/>
            <person name="Litvintseva A.P."/>
            <person name="Loparev V.N."/>
            <person name="Cuomo C.A."/>
        </authorList>
    </citation>
    <scope>NUCLEOTIDE SEQUENCE [LARGE SCALE GENOMIC DNA]</scope>
    <source>
        <strain evidence="9 10">B12108</strain>
    </source>
</reference>
<feature type="transmembrane region" description="Helical" evidence="8">
    <location>
        <begin position="339"/>
        <end position="357"/>
    </location>
</feature>
<dbReference type="InterPro" id="IPR011701">
    <property type="entry name" value="MFS"/>
</dbReference>
<dbReference type="STRING" id="418784.A0A2P7Z0C5"/>
<gene>
    <name evidence="9" type="ORF">C7M61_001354</name>
</gene>
<protein>
    <recommendedName>
        <fullName evidence="11">Major facilitator superfamily (MFS) profile domain-containing protein</fullName>
    </recommendedName>
</protein>
<dbReference type="PANTHER" id="PTHR43791">
    <property type="entry name" value="PERMEASE-RELATED"/>
    <property type="match status" value="1"/>
</dbReference>
<keyword evidence="2" id="KW-0813">Transport</keyword>
<dbReference type="GO" id="GO:0022857">
    <property type="term" value="F:transmembrane transporter activity"/>
    <property type="evidence" value="ECO:0007669"/>
    <property type="project" value="InterPro"/>
</dbReference>
<evidence type="ECO:0000313" key="9">
    <source>
        <dbReference type="EMBL" id="PSK41667.1"/>
    </source>
</evidence>
<dbReference type="AlphaFoldDB" id="A0A2P7Z0C5"/>
<evidence type="ECO:0000313" key="10">
    <source>
        <dbReference type="Proteomes" id="UP000241107"/>
    </source>
</evidence>
<dbReference type="VEuPathDB" id="FungiDB:C7M61_001354"/>
<feature type="transmembrane region" description="Helical" evidence="8">
    <location>
        <begin position="131"/>
        <end position="153"/>
    </location>
</feature>
<evidence type="ECO:0000256" key="6">
    <source>
        <dbReference type="ARBA" id="ARBA00037968"/>
    </source>
</evidence>
<feature type="transmembrane region" description="Helical" evidence="8">
    <location>
        <begin position="455"/>
        <end position="477"/>
    </location>
</feature>
<organism evidence="9 10">
    <name type="scientific">Candidozyma pseudohaemuli</name>
    <dbReference type="NCBI Taxonomy" id="418784"/>
    <lineage>
        <taxon>Eukaryota</taxon>
        <taxon>Fungi</taxon>
        <taxon>Dikarya</taxon>
        <taxon>Ascomycota</taxon>
        <taxon>Saccharomycotina</taxon>
        <taxon>Pichiomycetes</taxon>
        <taxon>Metschnikowiaceae</taxon>
        <taxon>Candidozyma</taxon>
    </lineage>
</organism>
<dbReference type="FunFam" id="1.20.1250.20:FF:000064">
    <property type="entry name" value="MFS allantoate transporter"/>
    <property type="match status" value="1"/>
</dbReference>
<dbReference type="SUPFAM" id="SSF103473">
    <property type="entry name" value="MFS general substrate transporter"/>
    <property type="match status" value="1"/>
</dbReference>
<dbReference type="OrthoDB" id="6730379at2759"/>
<dbReference type="Pfam" id="PF07690">
    <property type="entry name" value="MFS_1"/>
    <property type="match status" value="1"/>
</dbReference>
<feature type="transmembrane region" description="Helical" evidence="8">
    <location>
        <begin position="229"/>
        <end position="250"/>
    </location>
</feature>
<keyword evidence="3 8" id="KW-0812">Transmembrane</keyword>
<keyword evidence="4 8" id="KW-1133">Transmembrane helix</keyword>
<evidence type="ECO:0000256" key="2">
    <source>
        <dbReference type="ARBA" id="ARBA00022448"/>
    </source>
</evidence>
<evidence type="ECO:0000256" key="7">
    <source>
        <dbReference type="SAM" id="MobiDB-lite"/>
    </source>
</evidence>
<dbReference type="CDD" id="cd17327">
    <property type="entry name" value="MFS_FEN2_like"/>
    <property type="match status" value="1"/>
</dbReference>
<evidence type="ECO:0000256" key="3">
    <source>
        <dbReference type="ARBA" id="ARBA00022692"/>
    </source>
</evidence>
<dbReference type="RefSeq" id="XP_024716366.1">
    <property type="nucleotide sequence ID" value="XM_024856767.1"/>
</dbReference>
<feature type="transmembrane region" description="Helical" evidence="8">
    <location>
        <begin position="61"/>
        <end position="82"/>
    </location>
</feature>
<evidence type="ECO:0000256" key="1">
    <source>
        <dbReference type="ARBA" id="ARBA00004141"/>
    </source>
</evidence>
<name>A0A2P7Z0C5_9ASCO</name>